<dbReference type="PROSITE" id="PS50404">
    <property type="entry name" value="GST_NTER"/>
    <property type="match status" value="1"/>
</dbReference>
<proteinExistence type="predicted"/>
<dbReference type="EMBL" id="BKAJ01000185">
    <property type="protein sequence ID" value="GEP60848.1"/>
    <property type="molecule type" value="Genomic_DNA"/>
</dbReference>
<dbReference type="InterPro" id="IPR036249">
    <property type="entry name" value="Thioredoxin-like_sf"/>
</dbReference>
<dbReference type="PROSITE" id="PS50405">
    <property type="entry name" value="GST_CTER"/>
    <property type="match status" value="1"/>
</dbReference>
<dbReference type="Pfam" id="PF13410">
    <property type="entry name" value="GST_C_2"/>
    <property type="match status" value="1"/>
</dbReference>
<dbReference type="Pfam" id="PF02798">
    <property type="entry name" value="GST_N"/>
    <property type="match status" value="1"/>
</dbReference>
<comment type="caution">
    <text evidence="3">The sequence shown here is derived from an EMBL/GenBank/DDBJ whole genome shotgun (WGS) entry which is preliminary data.</text>
</comment>
<dbReference type="PANTHER" id="PTHR44051:SF2">
    <property type="entry name" value="HYPOTHETICAL GLUTATHIONE S-TRANSFERASE LIKE PROTEIN"/>
    <property type="match status" value="1"/>
</dbReference>
<gene>
    <name evidence="3" type="ORF">RSO01_80140</name>
</gene>
<keyword evidence="4" id="KW-1185">Reference proteome</keyword>
<evidence type="ECO:0000313" key="4">
    <source>
        <dbReference type="Proteomes" id="UP000321058"/>
    </source>
</evidence>
<name>A0A512NPG9_9HYPH</name>
<feature type="domain" description="GST N-terminal" evidence="1">
    <location>
        <begin position="2"/>
        <end position="84"/>
    </location>
</feature>
<dbReference type="OrthoDB" id="9810080at2"/>
<dbReference type="SUPFAM" id="SSF52833">
    <property type="entry name" value="Thioredoxin-like"/>
    <property type="match status" value="1"/>
</dbReference>
<dbReference type="GO" id="GO:0016740">
    <property type="term" value="F:transferase activity"/>
    <property type="evidence" value="ECO:0007669"/>
    <property type="project" value="UniProtKB-KW"/>
</dbReference>
<evidence type="ECO:0000313" key="3">
    <source>
        <dbReference type="EMBL" id="GEP60848.1"/>
    </source>
</evidence>
<protein>
    <submittedName>
        <fullName evidence="3">Glutathione S-transferase</fullName>
    </submittedName>
</protein>
<accession>A0A512NPG9</accession>
<dbReference type="CDD" id="cd03056">
    <property type="entry name" value="GST_N_4"/>
    <property type="match status" value="1"/>
</dbReference>
<dbReference type="SFLD" id="SFLDS00019">
    <property type="entry name" value="Glutathione_Transferase_(cytos"/>
    <property type="match status" value="1"/>
</dbReference>
<feature type="domain" description="GST C-terminal" evidence="2">
    <location>
        <begin position="86"/>
        <end position="220"/>
    </location>
</feature>
<dbReference type="InterPro" id="IPR010987">
    <property type="entry name" value="Glutathione-S-Trfase_C-like"/>
</dbReference>
<sequence length="246" mass="27406">MARYRLYCIGASGNSYKVALYLNCAGLDWEPVGVDFVGGQMRDPDWRASTNVMGEVPVLEADGRYMSQSGAILAWLAETTGKFAPDHEQRFEALRWMLFDNHKFTSGYAQHRFANVLATAPAHPALLAYLKGRAQSAFAIVDKHLADRPFMLGDSLTIVDFSLAGYVFYPVSETGFDIETEFPSIHAWRRRLAALPGWQPPYQLMNVGNSVLPTRPSSYVEAARNADGFEECLVMADDQQRAVVRA</sequence>
<dbReference type="Gene3D" id="1.20.1050.10">
    <property type="match status" value="1"/>
</dbReference>
<dbReference type="InterPro" id="IPR040079">
    <property type="entry name" value="Glutathione_S-Trfase"/>
</dbReference>
<dbReference type="PANTHER" id="PTHR44051">
    <property type="entry name" value="GLUTATHIONE S-TRANSFERASE-RELATED"/>
    <property type="match status" value="1"/>
</dbReference>
<dbReference type="AlphaFoldDB" id="A0A512NPG9"/>
<dbReference type="RefSeq" id="WP_147156176.1">
    <property type="nucleotide sequence ID" value="NZ_BKAJ01000185.1"/>
</dbReference>
<dbReference type="SFLD" id="SFLDG00358">
    <property type="entry name" value="Main_(cytGST)"/>
    <property type="match status" value="1"/>
</dbReference>
<dbReference type="Gene3D" id="3.40.30.10">
    <property type="entry name" value="Glutaredoxin"/>
    <property type="match status" value="1"/>
</dbReference>
<organism evidence="3 4">
    <name type="scientific">Reyranella soli</name>
    <dbReference type="NCBI Taxonomy" id="1230389"/>
    <lineage>
        <taxon>Bacteria</taxon>
        <taxon>Pseudomonadati</taxon>
        <taxon>Pseudomonadota</taxon>
        <taxon>Alphaproteobacteria</taxon>
        <taxon>Hyphomicrobiales</taxon>
        <taxon>Reyranellaceae</taxon>
        <taxon>Reyranella</taxon>
    </lineage>
</organism>
<dbReference type="Proteomes" id="UP000321058">
    <property type="component" value="Unassembled WGS sequence"/>
</dbReference>
<dbReference type="InterPro" id="IPR036282">
    <property type="entry name" value="Glutathione-S-Trfase_C_sf"/>
</dbReference>
<keyword evidence="3" id="KW-0808">Transferase</keyword>
<dbReference type="SUPFAM" id="SSF47616">
    <property type="entry name" value="GST C-terminal domain-like"/>
    <property type="match status" value="1"/>
</dbReference>
<reference evidence="3 4" key="1">
    <citation type="submission" date="2019-07" db="EMBL/GenBank/DDBJ databases">
        <title>Whole genome shotgun sequence of Reyranella soli NBRC 108950.</title>
        <authorList>
            <person name="Hosoyama A."/>
            <person name="Uohara A."/>
            <person name="Ohji S."/>
            <person name="Ichikawa N."/>
        </authorList>
    </citation>
    <scope>NUCLEOTIDE SEQUENCE [LARGE SCALE GENOMIC DNA]</scope>
    <source>
        <strain evidence="3 4">NBRC 108950</strain>
    </source>
</reference>
<dbReference type="InterPro" id="IPR004045">
    <property type="entry name" value="Glutathione_S-Trfase_N"/>
</dbReference>
<evidence type="ECO:0000259" key="1">
    <source>
        <dbReference type="PROSITE" id="PS50404"/>
    </source>
</evidence>
<evidence type="ECO:0000259" key="2">
    <source>
        <dbReference type="PROSITE" id="PS50405"/>
    </source>
</evidence>